<dbReference type="PROSITE" id="PS50097">
    <property type="entry name" value="BTB"/>
    <property type="match status" value="1"/>
</dbReference>
<reference evidence="3" key="1">
    <citation type="submission" date="2019-10" db="EMBL/GenBank/DDBJ databases">
        <title>Conservation and host-specific expression of non-tandemly repeated heterogenous ribosome RNA gene in arbuscular mycorrhizal fungi.</title>
        <authorList>
            <person name="Maeda T."/>
            <person name="Kobayashi Y."/>
            <person name="Nakagawa T."/>
            <person name="Ezawa T."/>
            <person name="Yamaguchi K."/>
            <person name="Bino T."/>
            <person name="Nishimoto Y."/>
            <person name="Shigenobu S."/>
            <person name="Kawaguchi M."/>
        </authorList>
    </citation>
    <scope>NUCLEOTIDE SEQUENCE</scope>
    <source>
        <strain evidence="3">HR1</strain>
    </source>
</reference>
<dbReference type="SMART" id="SM00225">
    <property type="entry name" value="BTB"/>
    <property type="match status" value="1"/>
</dbReference>
<evidence type="ECO:0000313" key="3">
    <source>
        <dbReference type="EMBL" id="GES77398.1"/>
    </source>
</evidence>
<dbReference type="EMBL" id="BLAL01000030">
    <property type="protein sequence ID" value="GES77398.1"/>
    <property type="molecule type" value="Genomic_DNA"/>
</dbReference>
<dbReference type="InterPro" id="IPR001870">
    <property type="entry name" value="B30.2/SPRY"/>
</dbReference>
<evidence type="ECO:0000259" key="2">
    <source>
        <dbReference type="PROSITE" id="PS50188"/>
    </source>
</evidence>
<proteinExistence type="predicted"/>
<dbReference type="InterPro" id="IPR013320">
    <property type="entry name" value="ConA-like_dom_sf"/>
</dbReference>
<comment type="caution">
    <text evidence="3">The sequence shown here is derived from an EMBL/GenBank/DDBJ whole genome shotgun (WGS) entry which is preliminary data.</text>
</comment>
<dbReference type="PANTHER" id="PTHR24413">
    <property type="entry name" value="SPECKLE-TYPE POZ PROTEIN"/>
    <property type="match status" value="1"/>
</dbReference>
<dbReference type="Pfam" id="PF00651">
    <property type="entry name" value="BTB"/>
    <property type="match status" value="1"/>
</dbReference>
<protein>
    <recommendedName>
        <fullName evidence="5">BTB domain-containing protein</fullName>
    </recommendedName>
</protein>
<dbReference type="Proteomes" id="UP000615446">
    <property type="component" value="Unassembled WGS sequence"/>
</dbReference>
<dbReference type="SUPFAM" id="SSF54695">
    <property type="entry name" value="POZ domain"/>
    <property type="match status" value="1"/>
</dbReference>
<dbReference type="PROSITE" id="PS50188">
    <property type="entry name" value="B302_SPRY"/>
    <property type="match status" value="1"/>
</dbReference>
<evidence type="ECO:0008006" key="5">
    <source>
        <dbReference type="Google" id="ProtNLM"/>
    </source>
</evidence>
<name>A0A8H3L0R5_9GLOM</name>
<dbReference type="AlphaFoldDB" id="A0A8H3L0R5"/>
<gene>
    <name evidence="3" type="ORF">RCL2_000477100</name>
</gene>
<dbReference type="SUPFAM" id="SSF49899">
    <property type="entry name" value="Concanavalin A-like lectins/glucanases"/>
    <property type="match status" value="1"/>
</dbReference>
<dbReference type="Gene3D" id="2.60.120.920">
    <property type="match status" value="1"/>
</dbReference>
<feature type="domain" description="B30.2/SPRY" evidence="2">
    <location>
        <begin position="293"/>
        <end position="474"/>
    </location>
</feature>
<dbReference type="InterPro" id="IPR011333">
    <property type="entry name" value="SKP1/BTB/POZ_sf"/>
</dbReference>
<dbReference type="InterPro" id="IPR000210">
    <property type="entry name" value="BTB/POZ_dom"/>
</dbReference>
<feature type="domain" description="BTB" evidence="1">
    <location>
        <begin position="29"/>
        <end position="97"/>
    </location>
</feature>
<sequence>MSGTLKRKMARGYSLEQDFRLLVNNPKYSDIEIICEDEKRLYGSRAILAARSEVFDGLLYNGMKESYENQIYFPTINSTIMEIILEYIYTGSIKGTLTEDNIIELYNAADYFQLLNLQDFIMKNVKNTLVENYKENYSPELLSKVIDKMVLTDDNNLLNLLVEAVATIPLNTIEFGRLSISALQYLLSCTHKKQKPFATTEYEVFRYCAILAAKQVSDDAYKTLIKRLPTLEQLENSIEIENEIITNRQEVSKELKPLVKFIDFGQIKVQILTDIIEPLEITPTVTVYRHQIKSNNSEINYIRGIPSLYKFAYVWDKSSCGSKLIIEDNGKVIRAQYDCYFHQSVKVKMILENKGIFKWDVIIEKDCEYAWVGVCSSENFNYEIFAGSQHTGLVLGSNGCCFNSGDWVNNYCPPFKEGAKITVHLDMNKRTCAFTVNGIRYAEVSGWNNSPLKLSPAVSLCYPGRLRIQNCRKI</sequence>
<organism evidence="3 4">
    <name type="scientific">Rhizophagus clarus</name>
    <dbReference type="NCBI Taxonomy" id="94130"/>
    <lineage>
        <taxon>Eukaryota</taxon>
        <taxon>Fungi</taxon>
        <taxon>Fungi incertae sedis</taxon>
        <taxon>Mucoromycota</taxon>
        <taxon>Glomeromycotina</taxon>
        <taxon>Glomeromycetes</taxon>
        <taxon>Glomerales</taxon>
        <taxon>Glomeraceae</taxon>
        <taxon>Rhizophagus</taxon>
    </lineage>
</organism>
<accession>A0A8H3L0R5</accession>
<dbReference type="OrthoDB" id="6359816at2759"/>
<evidence type="ECO:0000313" key="4">
    <source>
        <dbReference type="Proteomes" id="UP000615446"/>
    </source>
</evidence>
<dbReference type="CDD" id="cd11709">
    <property type="entry name" value="SPRY"/>
    <property type="match status" value="1"/>
</dbReference>
<dbReference type="InterPro" id="IPR043136">
    <property type="entry name" value="B30.2/SPRY_sf"/>
</dbReference>
<evidence type="ECO:0000259" key="1">
    <source>
        <dbReference type="PROSITE" id="PS50097"/>
    </source>
</evidence>
<dbReference type="Gene3D" id="3.30.710.10">
    <property type="entry name" value="Potassium Channel Kv1.1, Chain A"/>
    <property type="match status" value="1"/>
</dbReference>